<dbReference type="EMBL" id="ABYI02000023">
    <property type="protein sequence ID" value="EEG73645.1"/>
    <property type="molecule type" value="Genomic_DNA"/>
</dbReference>
<feature type="transmembrane region" description="Helical" evidence="9">
    <location>
        <begin position="141"/>
        <end position="160"/>
    </location>
</feature>
<dbReference type="Pfam" id="PF03812">
    <property type="entry name" value="KdgT"/>
    <property type="match status" value="1"/>
</dbReference>
<gene>
    <name evidence="10" type="ORF">CLOHYLEM_06327</name>
</gene>
<evidence type="ECO:0000256" key="1">
    <source>
        <dbReference type="ARBA" id="ARBA00006430"/>
    </source>
</evidence>
<proteinExistence type="inferred from homology"/>
<keyword evidence="6" id="KW-0769">Symport</keyword>
<accession>C0C2M1</accession>
<keyword evidence="7 9" id="KW-1133">Transmembrane helix</keyword>
<feature type="transmembrane region" description="Helical" evidence="9">
    <location>
        <begin position="44"/>
        <end position="69"/>
    </location>
</feature>
<reference evidence="10" key="2">
    <citation type="submission" date="2013-06" db="EMBL/GenBank/DDBJ databases">
        <title>Draft genome sequence of Clostridium hylemonae (DSM 15053).</title>
        <authorList>
            <person name="Sudarsanam P."/>
            <person name="Ley R."/>
            <person name="Guruge J."/>
            <person name="Turnbaugh P.J."/>
            <person name="Mahowald M."/>
            <person name="Liep D."/>
            <person name="Gordon J."/>
        </authorList>
    </citation>
    <scope>NUCLEOTIDE SEQUENCE</scope>
    <source>
        <strain evidence="10">DSM 15053</strain>
    </source>
</reference>
<name>C0C2M1_9FIRM</name>
<evidence type="ECO:0000256" key="4">
    <source>
        <dbReference type="ARBA" id="ARBA00022597"/>
    </source>
</evidence>
<dbReference type="STRING" id="553973.CLOHYLEM_06327"/>
<dbReference type="HOGENOM" id="CLU_057476_0_0_9"/>
<keyword evidence="8 9" id="KW-0472">Membrane</keyword>
<protein>
    <submittedName>
        <fullName evidence="10">2-keto-3-deoxygluconate transporter</fullName>
    </submittedName>
</protein>
<feature type="transmembrane region" description="Helical" evidence="9">
    <location>
        <begin position="288"/>
        <end position="310"/>
    </location>
</feature>
<feature type="transmembrane region" description="Helical" evidence="9">
    <location>
        <begin position="226"/>
        <end position="244"/>
    </location>
</feature>
<keyword evidence="11" id="KW-1185">Reference proteome</keyword>
<comment type="caution">
    <text evidence="10">The sequence shown here is derived from an EMBL/GenBank/DDBJ whole genome shotgun (WGS) entry which is preliminary data.</text>
</comment>
<organism evidence="10 11">
    <name type="scientific">[Clostridium] hylemonae DSM 15053</name>
    <dbReference type="NCBI Taxonomy" id="553973"/>
    <lineage>
        <taxon>Bacteria</taxon>
        <taxon>Bacillati</taxon>
        <taxon>Bacillota</taxon>
        <taxon>Clostridia</taxon>
        <taxon>Lachnospirales</taxon>
        <taxon>Lachnospiraceae</taxon>
    </lineage>
</organism>
<sequence>MRRIIMILNFLKKVPAGMMVIPLLLGSLINTLFPDALQIGGLTTALFSSAGTSTLLGAQLFCMGTALQVKDMPKVLKRGGVLLLAKFAVGALLGIIIGKIWGMEGVFGLTTLAVISAVTNSNGSVYLTLMGNYGDQADCGCFPLLALNDGPFFTLVALGASGLANIPFMSLLAAIIPIVLGMLIGNIDKGMRELFAPMGTAIIPLIGFALGAGIDLTSIIKGGFPGILLGLITVFVGGGFILVFDKFISRRPGYAAWAVATTAGNAVAVPAAVALIDTSWEPYVATATVQVAASVVVTCIVTPFITSWWAKRFGCPKMPLPGQKFD</sequence>
<keyword evidence="2" id="KW-0813">Transport</keyword>
<dbReference type="eggNOG" id="ENOG502Z7JT">
    <property type="taxonomic scope" value="Bacteria"/>
</dbReference>
<feature type="transmembrane region" description="Helical" evidence="9">
    <location>
        <begin position="81"/>
        <end position="101"/>
    </location>
</feature>
<feature type="transmembrane region" description="Helical" evidence="9">
    <location>
        <begin position="194"/>
        <end position="214"/>
    </location>
</feature>
<evidence type="ECO:0000256" key="5">
    <source>
        <dbReference type="ARBA" id="ARBA00022692"/>
    </source>
</evidence>
<feature type="transmembrane region" description="Helical" evidence="9">
    <location>
        <begin position="166"/>
        <end position="187"/>
    </location>
</feature>
<evidence type="ECO:0000313" key="11">
    <source>
        <dbReference type="Proteomes" id="UP000004893"/>
    </source>
</evidence>
<evidence type="ECO:0000256" key="2">
    <source>
        <dbReference type="ARBA" id="ARBA00022448"/>
    </source>
</evidence>
<comment type="similarity">
    <text evidence="1">Belongs to the KdgT transporter family.</text>
</comment>
<dbReference type="InterPro" id="IPR004684">
    <property type="entry name" value="2keto-3dGluconate_permease"/>
</dbReference>
<evidence type="ECO:0000256" key="3">
    <source>
        <dbReference type="ARBA" id="ARBA00022475"/>
    </source>
</evidence>
<feature type="transmembrane region" description="Helical" evidence="9">
    <location>
        <begin position="107"/>
        <end position="129"/>
    </location>
</feature>
<keyword evidence="4" id="KW-0762">Sugar transport</keyword>
<evidence type="ECO:0000313" key="10">
    <source>
        <dbReference type="EMBL" id="EEG73645.1"/>
    </source>
</evidence>
<keyword evidence="3" id="KW-1003">Cell membrane</keyword>
<dbReference type="GO" id="GO:0015649">
    <property type="term" value="F:2-keto-3-deoxygluconate:proton symporter activity"/>
    <property type="evidence" value="ECO:0007669"/>
    <property type="project" value="InterPro"/>
</dbReference>
<evidence type="ECO:0000256" key="9">
    <source>
        <dbReference type="SAM" id="Phobius"/>
    </source>
</evidence>
<feature type="transmembrane region" description="Helical" evidence="9">
    <location>
        <begin position="256"/>
        <end position="276"/>
    </location>
</feature>
<dbReference type="Proteomes" id="UP000004893">
    <property type="component" value="Unassembled WGS sequence"/>
</dbReference>
<evidence type="ECO:0000256" key="8">
    <source>
        <dbReference type="ARBA" id="ARBA00023136"/>
    </source>
</evidence>
<keyword evidence="5 9" id="KW-0812">Transmembrane</keyword>
<dbReference type="AlphaFoldDB" id="C0C2M1"/>
<dbReference type="GO" id="GO:0016020">
    <property type="term" value="C:membrane"/>
    <property type="evidence" value="ECO:0007669"/>
    <property type="project" value="InterPro"/>
</dbReference>
<evidence type="ECO:0000256" key="6">
    <source>
        <dbReference type="ARBA" id="ARBA00022847"/>
    </source>
</evidence>
<evidence type="ECO:0000256" key="7">
    <source>
        <dbReference type="ARBA" id="ARBA00022989"/>
    </source>
</evidence>
<reference evidence="10" key="1">
    <citation type="submission" date="2009-02" db="EMBL/GenBank/DDBJ databases">
        <authorList>
            <person name="Fulton L."/>
            <person name="Clifton S."/>
            <person name="Fulton B."/>
            <person name="Xu J."/>
            <person name="Minx P."/>
            <person name="Pepin K.H."/>
            <person name="Johnson M."/>
            <person name="Bhonagiri V."/>
            <person name="Nash W.E."/>
            <person name="Mardis E.R."/>
            <person name="Wilson R.K."/>
        </authorList>
    </citation>
    <scope>NUCLEOTIDE SEQUENCE [LARGE SCALE GENOMIC DNA]</scope>
    <source>
        <strain evidence="10">DSM 15053</strain>
    </source>
</reference>